<feature type="region of interest" description="Disordered" evidence="1">
    <location>
        <begin position="80"/>
        <end position="132"/>
    </location>
</feature>
<dbReference type="Proteomes" id="UP000625682">
    <property type="component" value="Unassembled WGS sequence"/>
</dbReference>
<dbReference type="EMBL" id="BMMU01000038">
    <property type="protein sequence ID" value="GGJ64728.1"/>
    <property type="molecule type" value="Genomic_DNA"/>
</dbReference>
<protein>
    <submittedName>
        <fullName evidence="2">Uncharacterized protein</fullName>
    </submittedName>
</protein>
<proteinExistence type="predicted"/>
<name>A0A917P787_9ACTN</name>
<reference evidence="2" key="2">
    <citation type="submission" date="2020-09" db="EMBL/GenBank/DDBJ databases">
        <authorList>
            <person name="Sun Q."/>
            <person name="Zhou Y."/>
        </authorList>
    </citation>
    <scope>NUCLEOTIDE SEQUENCE</scope>
    <source>
        <strain evidence="2">CGMCC 4.7272</strain>
    </source>
</reference>
<gene>
    <name evidence="2" type="ORF">GCM10012282_72340</name>
</gene>
<evidence type="ECO:0000313" key="3">
    <source>
        <dbReference type="Proteomes" id="UP000625682"/>
    </source>
</evidence>
<dbReference type="AlphaFoldDB" id="A0A917P787"/>
<comment type="caution">
    <text evidence="2">The sequence shown here is derived from an EMBL/GenBank/DDBJ whole genome shotgun (WGS) entry which is preliminary data.</text>
</comment>
<evidence type="ECO:0000313" key="2">
    <source>
        <dbReference type="EMBL" id="GGJ64728.1"/>
    </source>
</evidence>
<sequence length="168" mass="18076">MALGRKGASLSTVRTTAGGCDDGRPASRAWSWSGKPCTFAVEHADAPGTTLVVATNQPHPSNCFGRKAKPELPSSVAQAVHPALRKSATLSGDVRQSKPRRRKRGGEASAMTDSSRIGLGGRSTPGRCSGQLMETNPIFCSRRCEKTNRSTHKMRTETRMELIKKRSP</sequence>
<keyword evidence="3" id="KW-1185">Reference proteome</keyword>
<feature type="region of interest" description="Disordered" evidence="1">
    <location>
        <begin position="145"/>
        <end position="168"/>
    </location>
</feature>
<reference evidence="2" key="1">
    <citation type="journal article" date="2014" name="Int. J. Syst. Evol. Microbiol.">
        <title>Complete genome sequence of Corynebacterium casei LMG S-19264T (=DSM 44701T), isolated from a smear-ripened cheese.</title>
        <authorList>
            <consortium name="US DOE Joint Genome Institute (JGI-PGF)"/>
            <person name="Walter F."/>
            <person name="Albersmeier A."/>
            <person name="Kalinowski J."/>
            <person name="Ruckert C."/>
        </authorList>
    </citation>
    <scope>NUCLEOTIDE SEQUENCE</scope>
    <source>
        <strain evidence="2">CGMCC 4.7272</strain>
    </source>
</reference>
<accession>A0A917P787</accession>
<feature type="region of interest" description="Disordered" evidence="1">
    <location>
        <begin position="1"/>
        <end position="23"/>
    </location>
</feature>
<organism evidence="2 3">
    <name type="scientific">Streptomyces lacrimifluminis</name>
    <dbReference type="NCBI Taxonomy" id="1500077"/>
    <lineage>
        <taxon>Bacteria</taxon>
        <taxon>Bacillati</taxon>
        <taxon>Actinomycetota</taxon>
        <taxon>Actinomycetes</taxon>
        <taxon>Kitasatosporales</taxon>
        <taxon>Streptomycetaceae</taxon>
        <taxon>Streptomyces</taxon>
    </lineage>
</organism>
<evidence type="ECO:0000256" key="1">
    <source>
        <dbReference type="SAM" id="MobiDB-lite"/>
    </source>
</evidence>